<sequence>MAPRYQRQSIYRKLLSYYDICMPIARQSLIQAATSFRFVLRWSLCYFTVASTDQKKTALLLEGMSWQLGSVEA</sequence>
<organism evidence="1 2">
    <name type="scientific">Paxillus rubicundulus Ve08.2h10</name>
    <dbReference type="NCBI Taxonomy" id="930991"/>
    <lineage>
        <taxon>Eukaryota</taxon>
        <taxon>Fungi</taxon>
        <taxon>Dikarya</taxon>
        <taxon>Basidiomycota</taxon>
        <taxon>Agaricomycotina</taxon>
        <taxon>Agaricomycetes</taxon>
        <taxon>Agaricomycetidae</taxon>
        <taxon>Boletales</taxon>
        <taxon>Paxilineae</taxon>
        <taxon>Paxillaceae</taxon>
        <taxon>Paxillus</taxon>
    </lineage>
</organism>
<proteinExistence type="predicted"/>
<accession>A0A0D0DJA3</accession>
<dbReference type="InParanoid" id="A0A0D0DJA3"/>
<gene>
    <name evidence="1" type="ORF">PAXRUDRAFT_684207</name>
</gene>
<dbReference type="EMBL" id="KN824892">
    <property type="protein sequence ID" value="KIK98432.1"/>
    <property type="molecule type" value="Genomic_DNA"/>
</dbReference>
<evidence type="ECO:0000313" key="1">
    <source>
        <dbReference type="EMBL" id="KIK98432.1"/>
    </source>
</evidence>
<dbReference type="Proteomes" id="UP000054538">
    <property type="component" value="Unassembled WGS sequence"/>
</dbReference>
<keyword evidence="2" id="KW-1185">Reference proteome</keyword>
<dbReference type="HOGENOM" id="CLU_2705591_0_0_1"/>
<reference evidence="1 2" key="1">
    <citation type="submission" date="2014-04" db="EMBL/GenBank/DDBJ databases">
        <authorList>
            <consortium name="DOE Joint Genome Institute"/>
            <person name="Kuo A."/>
            <person name="Kohler A."/>
            <person name="Jargeat P."/>
            <person name="Nagy L.G."/>
            <person name="Floudas D."/>
            <person name="Copeland A."/>
            <person name="Barry K.W."/>
            <person name="Cichocki N."/>
            <person name="Veneault-Fourrey C."/>
            <person name="LaButti K."/>
            <person name="Lindquist E.A."/>
            <person name="Lipzen A."/>
            <person name="Lundell T."/>
            <person name="Morin E."/>
            <person name="Murat C."/>
            <person name="Sun H."/>
            <person name="Tunlid A."/>
            <person name="Henrissat B."/>
            <person name="Grigoriev I.V."/>
            <person name="Hibbett D.S."/>
            <person name="Martin F."/>
            <person name="Nordberg H.P."/>
            <person name="Cantor M.N."/>
            <person name="Hua S.X."/>
        </authorList>
    </citation>
    <scope>NUCLEOTIDE SEQUENCE [LARGE SCALE GENOMIC DNA]</scope>
    <source>
        <strain evidence="1 2">Ve08.2h10</strain>
    </source>
</reference>
<reference evidence="2" key="2">
    <citation type="submission" date="2015-01" db="EMBL/GenBank/DDBJ databases">
        <title>Evolutionary Origins and Diversification of the Mycorrhizal Mutualists.</title>
        <authorList>
            <consortium name="DOE Joint Genome Institute"/>
            <consortium name="Mycorrhizal Genomics Consortium"/>
            <person name="Kohler A."/>
            <person name="Kuo A."/>
            <person name="Nagy L.G."/>
            <person name="Floudas D."/>
            <person name="Copeland A."/>
            <person name="Barry K.W."/>
            <person name="Cichocki N."/>
            <person name="Veneault-Fourrey C."/>
            <person name="LaButti K."/>
            <person name="Lindquist E.A."/>
            <person name="Lipzen A."/>
            <person name="Lundell T."/>
            <person name="Morin E."/>
            <person name="Murat C."/>
            <person name="Riley R."/>
            <person name="Ohm R."/>
            <person name="Sun H."/>
            <person name="Tunlid A."/>
            <person name="Henrissat B."/>
            <person name="Grigoriev I.V."/>
            <person name="Hibbett D.S."/>
            <person name="Martin F."/>
        </authorList>
    </citation>
    <scope>NUCLEOTIDE SEQUENCE [LARGE SCALE GENOMIC DNA]</scope>
    <source>
        <strain evidence="2">Ve08.2h10</strain>
    </source>
</reference>
<protein>
    <submittedName>
        <fullName evidence="1">Uncharacterized protein</fullName>
    </submittedName>
</protein>
<name>A0A0D0DJA3_9AGAM</name>
<dbReference type="AlphaFoldDB" id="A0A0D0DJA3"/>
<evidence type="ECO:0000313" key="2">
    <source>
        <dbReference type="Proteomes" id="UP000054538"/>
    </source>
</evidence>